<feature type="region of interest" description="Disordered" evidence="1">
    <location>
        <begin position="1"/>
        <end position="25"/>
    </location>
</feature>
<feature type="region of interest" description="Disordered" evidence="1">
    <location>
        <begin position="60"/>
        <end position="80"/>
    </location>
</feature>
<name>A0A401QD61_SCYTO</name>
<keyword evidence="3" id="KW-1185">Reference proteome</keyword>
<evidence type="ECO:0000313" key="3">
    <source>
        <dbReference type="Proteomes" id="UP000288216"/>
    </source>
</evidence>
<comment type="caution">
    <text evidence="2">The sequence shown here is derived from an EMBL/GenBank/DDBJ whole genome shotgun (WGS) entry which is preliminary data.</text>
</comment>
<protein>
    <submittedName>
        <fullName evidence="2">Uncharacterized protein</fullName>
    </submittedName>
</protein>
<proteinExistence type="predicted"/>
<reference evidence="2 3" key="1">
    <citation type="journal article" date="2018" name="Nat. Ecol. Evol.">
        <title>Shark genomes provide insights into elasmobranch evolution and the origin of vertebrates.</title>
        <authorList>
            <person name="Hara Y"/>
            <person name="Yamaguchi K"/>
            <person name="Onimaru K"/>
            <person name="Kadota M"/>
            <person name="Koyanagi M"/>
            <person name="Keeley SD"/>
            <person name="Tatsumi K"/>
            <person name="Tanaka K"/>
            <person name="Motone F"/>
            <person name="Kageyama Y"/>
            <person name="Nozu R"/>
            <person name="Adachi N"/>
            <person name="Nishimura O"/>
            <person name="Nakagawa R"/>
            <person name="Tanegashima C"/>
            <person name="Kiyatake I"/>
            <person name="Matsumoto R"/>
            <person name="Murakumo K"/>
            <person name="Nishida K"/>
            <person name="Terakita A"/>
            <person name="Kuratani S"/>
            <person name="Sato K"/>
            <person name="Hyodo S Kuraku.S."/>
        </authorList>
    </citation>
    <scope>NUCLEOTIDE SEQUENCE [LARGE SCALE GENOMIC DNA]</scope>
</reference>
<evidence type="ECO:0000256" key="1">
    <source>
        <dbReference type="SAM" id="MobiDB-lite"/>
    </source>
</evidence>
<sequence length="80" mass="9363">MGRYGNERNKEEHSEPRDHDYRDMDYRSYEREYECDGSKEYGKQEYGSYEQSEVASAVPLLGLGPCPPPSLKGRWSNRPK</sequence>
<dbReference type="EMBL" id="BFAA01034626">
    <property type="protein sequence ID" value="GCB83282.1"/>
    <property type="molecule type" value="Genomic_DNA"/>
</dbReference>
<dbReference type="STRING" id="75743.A0A401QD61"/>
<dbReference type="AlphaFoldDB" id="A0A401QD61"/>
<gene>
    <name evidence="2" type="ORF">scyTo_0023843</name>
</gene>
<accession>A0A401QD61</accession>
<dbReference type="OMA" id="REYECDG"/>
<organism evidence="2 3">
    <name type="scientific">Scyliorhinus torazame</name>
    <name type="common">Cloudy catshark</name>
    <name type="synonym">Catulus torazame</name>
    <dbReference type="NCBI Taxonomy" id="75743"/>
    <lineage>
        <taxon>Eukaryota</taxon>
        <taxon>Metazoa</taxon>
        <taxon>Chordata</taxon>
        <taxon>Craniata</taxon>
        <taxon>Vertebrata</taxon>
        <taxon>Chondrichthyes</taxon>
        <taxon>Elasmobranchii</taxon>
        <taxon>Galeomorphii</taxon>
        <taxon>Galeoidea</taxon>
        <taxon>Carcharhiniformes</taxon>
        <taxon>Scyliorhinidae</taxon>
        <taxon>Scyliorhinus</taxon>
    </lineage>
</organism>
<evidence type="ECO:0000313" key="2">
    <source>
        <dbReference type="EMBL" id="GCB83282.1"/>
    </source>
</evidence>
<dbReference type="Proteomes" id="UP000288216">
    <property type="component" value="Unassembled WGS sequence"/>
</dbReference>